<sequence length="110" mass="12066">MASFKKIFISLIFIISFLSHFTAAGLVRRSNDCGNALKHFCKGVEKGKIECVCDEFELYLSGGYCDASHSITISACLEILEKLEVCDIVASVDEHQDIAAELLTACNQTI</sequence>
<feature type="non-terminal residue" evidence="1">
    <location>
        <position position="110"/>
    </location>
</feature>
<comment type="caution">
    <text evidence="1">The sequence shown here is derived from an EMBL/GenBank/DDBJ whole genome shotgun (WGS) entry which is preliminary data.</text>
</comment>
<gene>
    <name evidence="1" type="ORF">SPELUC_LOCUS1670</name>
</gene>
<reference evidence="1" key="1">
    <citation type="submission" date="2021-06" db="EMBL/GenBank/DDBJ databases">
        <authorList>
            <person name="Kallberg Y."/>
            <person name="Tangrot J."/>
            <person name="Rosling A."/>
        </authorList>
    </citation>
    <scope>NUCLEOTIDE SEQUENCE</scope>
    <source>
        <strain evidence="1">28 12/20/2015</strain>
    </source>
</reference>
<proteinExistence type="predicted"/>
<evidence type="ECO:0000313" key="1">
    <source>
        <dbReference type="EMBL" id="CAG8470466.1"/>
    </source>
</evidence>
<dbReference type="EMBL" id="CAJVPW010000945">
    <property type="protein sequence ID" value="CAG8470466.1"/>
    <property type="molecule type" value="Genomic_DNA"/>
</dbReference>
<evidence type="ECO:0000313" key="2">
    <source>
        <dbReference type="Proteomes" id="UP000789366"/>
    </source>
</evidence>
<accession>A0ACA9KFA6</accession>
<protein>
    <submittedName>
        <fullName evidence="1">12229_t:CDS:1</fullName>
    </submittedName>
</protein>
<keyword evidence="2" id="KW-1185">Reference proteome</keyword>
<organism evidence="1 2">
    <name type="scientific">Cetraspora pellucida</name>
    <dbReference type="NCBI Taxonomy" id="1433469"/>
    <lineage>
        <taxon>Eukaryota</taxon>
        <taxon>Fungi</taxon>
        <taxon>Fungi incertae sedis</taxon>
        <taxon>Mucoromycota</taxon>
        <taxon>Glomeromycotina</taxon>
        <taxon>Glomeromycetes</taxon>
        <taxon>Diversisporales</taxon>
        <taxon>Gigasporaceae</taxon>
        <taxon>Cetraspora</taxon>
    </lineage>
</organism>
<name>A0ACA9KFA6_9GLOM</name>
<dbReference type="Proteomes" id="UP000789366">
    <property type="component" value="Unassembled WGS sequence"/>
</dbReference>